<evidence type="ECO:0000256" key="4">
    <source>
        <dbReference type="HAMAP-Rule" id="MF_01928"/>
    </source>
</evidence>
<organism evidence="7 8">
    <name type="scientific">Compostibacter hankyongensis</name>
    <dbReference type="NCBI Taxonomy" id="1007089"/>
    <lineage>
        <taxon>Bacteria</taxon>
        <taxon>Pseudomonadati</taxon>
        <taxon>Bacteroidota</taxon>
        <taxon>Chitinophagia</taxon>
        <taxon>Chitinophagales</taxon>
        <taxon>Chitinophagaceae</taxon>
        <taxon>Compostibacter</taxon>
    </lineage>
</organism>
<dbReference type="InterPro" id="IPR011761">
    <property type="entry name" value="ATP-grasp"/>
</dbReference>
<dbReference type="Gene3D" id="3.30.470.20">
    <property type="entry name" value="ATP-grasp fold, B domain"/>
    <property type="match status" value="1"/>
</dbReference>
<dbReference type="PANTHER" id="PTHR11609:SF5">
    <property type="entry name" value="PHOSPHORIBOSYLAMINOIMIDAZOLE CARBOXYLASE"/>
    <property type="match status" value="1"/>
</dbReference>
<dbReference type="HAMAP" id="MF_01928">
    <property type="entry name" value="PurK"/>
    <property type="match status" value="1"/>
</dbReference>
<dbReference type="Proteomes" id="UP001501207">
    <property type="component" value="Unassembled WGS sequence"/>
</dbReference>
<evidence type="ECO:0000256" key="5">
    <source>
        <dbReference type="RuleBase" id="RU361200"/>
    </source>
</evidence>
<comment type="subunit">
    <text evidence="4 5">Homodimer.</text>
</comment>
<comment type="similarity">
    <text evidence="4 5">Belongs to the PurK/PurT family.</text>
</comment>
<dbReference type="InterPro" id="IPR011054">
    <property type="entry name" value="Rudment_hybrid_motif"/>
</dbReference>
<evidence type="ECO:0000259" key="6">
    <source>
        <dbReference type="PROSITE" id="PS50975"/>
    </source>
</evidence>
<dbReference type="RefSeq" id="WP_344977965.1">
    <property type="nucleotide sequence ID" value="NZ_BAABFN010000002.1"/>
</dbReference>
<feature type="binding site" evidence="4">
    <location>
        <position position="185"/>
    </location>
    <ligand>
        <name>ATP</name>
        <dbReference type="ChEBI" id="CHEBI:30616"/>
    </ligand>
</feature>
<accession>A0ABP8FPK0</accession>
<dbReference type="NCBIfam" id="NF004679">
    <property type="entry name" value="PRK06019.1-5"/>
    <property type="match status" value="1"/>
</dbReference>
<evidence type="ECO:0000313" key="8">
    <source>
        <dbReference type="Proteomes" id="UP001501207"/>
    </source>
</evidence>
<evidence type="ECO:0000256" key="2">
    <source>
        <dbReference type="ARBA" id="ARBA00022755"/>
    </source>
</evidence>
<comment type="catalytic activity">
    <reaction evidence="4 5">
        <text>5-amino-1-(5-phospho-beta-D-ribosyl)imidazole + hydrogencarbonate + ATP = 5-carboxyamino-1-(5-phospho-D-ribosyl)imidazole + ADP + phosphate + 2 H(+)</text>
        <dbReference type="Rhea" id="RHEA:19317"/>
        <dbReference type="ChEBI" id="CHEBI:15378"/>
        <dbReference type="ChEBI" id="CHEBI:17544"/>
        <dbReference type="ChEBI" id="CHEBI:30616"/>
        <dbReference type="ChEBI" id="CHEBI:43474"/>
        <dbReference type="ChEBI" id="CHEBI:58730"/>
        <dbReference type="ChEBI" id="CHEBI:137981"/>
        <dbReference type="ChEBI" id="CHEBI:456216"/>
        <dbReference type="EC" id="6.3.4.18"/>
    </reaction>
</comment>
<dbReference type="Pfam" id="PF02222">
    <property type="entry name" value="ATP-grasp"/>
    <property type="match status" value="1"/>
</dbReference>
<evidence type="ECO:0000313" key="7">
    <source>
        <dbReference type="EMBL" id="GAA4308359.1"/>
    </source>
</evidence>
<dbReference type="InterPro" id="IPR005875">
    <property type="entry name" value="PurK"/>
</dbReference>
<proteinExistence type="inferred from homology"/>
<dbReference type="SUPFAM" id="SSF56059">
    <property type="entry name" value="Glutathione synthetase ATP-binding domain-like"/>
    <property type="match status" value="1"/>
</dbReference>
<comment type="caution">
    <text evidence="4">Lacks conserved residue(s) required for the propagation of feature annotation.</text>
</comment>
<keyword evidence="3 4" id="KW-0067">ATP-binding</keyword>
<feature type="binding site" evidence="4">
    <location>
        <position position="108"/>
    </location>
    <ligand>
        <name>ATP</name>
        <dbReference type="ChEBI" id="CHEBI:30616"/>
    </ligand>
</feature>
<evidence type="ECO:0000256" key="3">
    <source>
        <dbReference type="ARBA" id="ARBA00022840"/>
    </source>
</evidence>
<reference evidence="8" key="1">
    <citation type="journal article" date="2019" name="Int. J. Syst. Evol. Microbiol.">
        <title>The Global Catalogue of Microorganisms (GCM) 10K type strain sequencing project: providing services to taxonomists for standard genome sequencing and annotation.</title>
        <authorList>
            <consortium name="The Broad Institute Genomics Platform"/>
            <consortium name="The Broad Institute Genome Sequencing Center for Infectious Disease"/>
            <person name="Wu L."/>
            <person name="Ma J."/>
        </authorList>
    </citation>
    <scope>NUCLEOTIDE SEQUENCE [LARGE SCALE GENOMIC DNA]</scope>
    <source>
        <strain evidence="8">JCM 17664</strain>
    </source>
</reference>
<keyword evidence="8" id="KW-1185">Reference proteome</keyword>
<dbReference type="EC" id="6.3.4.18" evidence="4 5"/>
<keyword evidence="4 5" id="KW-0436">Ligase</keyword>
<comment type="function">
    <text evidence="4">Catalyzes the ATP-dependent conversion of 5-aminoimidazole ribonucleotide (AIR) and HCO(3)(-) to N5-carboxyaminoimidazole ribonucleotide (N5-CAIR).</text>
</comment>
<dbReference type="PROSITE" id="PS50975">
    <property type="entry name" value="ATP_GRASP"/>
    <property type="match status" value="1"/>
</dbReference>
<comment type="caution">
    <text evidence="7">The sequence shown here is derived from an EMBL/GenBank/DDBJ whole genome shotgun (WGS) entry which is preliminary data.</text>
</comment>
<dbReference type="PANTHER" id="PTHR11609">
    <property type="entry name" value="PURINE BIOSYNTHESIS PROTEIN 6/7, PUR6/7"/>
    <property type="match status" value="1"/>
</dbReference>
<keyword evidence="2 4" id="KW-0658">Purine biosynthesis</keyword>
<dbReference type="Pfam" id="PF22660">
    <property type="entry name" value="RS_preATP-grasp-like"/>
    <property type="match status" value="1"/>
</dbReference>
<gene>
    <name evidence="4 5" type="primary">purK</name>
    <name evidence="7" type="ORF">GCM10023143_15640</name>
</gene>
<dbReference type="Gene3D" id="3.30.1490.20">
    <property type="entry name" value="ATP-grasp fold, A domain"/>
    <property type="match status" value="1"/>
</dbReference>
<dbReference type="Pfam" id="PF17769">
    <property type="entry name" value="PurK_C"/>
    <property type="match status" value="1"/>
</dbReference>
<sequence length="380" mass="42239">MKNIFSGEFKIGILGGGQLGKMLLQKAHDFNLHIAVLDPSANAPCRNLCNRFVQGDFKDFNTVYNFGKDLDLITIEFEDVNVEALEALEREGKQVYPQPAVLRIIQNKGSQKSFYQQHKIPTSPFVLIKNRDDIAQADIDFPVFQKLLTSGYDGYGVQFLENKNTLQKAFDAPSVLEQSVDLEKELSVIVARNAKGEVAHFPPVEMEFNPEANMVAYLFSPAGISPETEKKAVSIARTIVEKMKMVGLLAVEMFLSKKGELLVNEVAPRPHNSGHQSIEGNSTSQYEQHLRAILNLPIGNTAIIQPSVMVNLLGEKGYRGKAIYEGVEEVLKIDGAHIHLYGKYETRPFRKMGHVSIVAPSLEEAKMKAKKVKSALKVIA</sequence>
<dbReference type="InterPro" id="IPR003135">
    <property type="entry name" value="ATP-grasp_carboxylate-amine"/>
</dbReference>
<dbReference type="SUPFAM" id="SSF51246">
    <property type="entry name" value="Rudiment single hybrid motif"/>
    <property type="match status" value="1"/>
</dbReference>
<name>A0ABP8FPK0_9BACT</name>
<dbReference type="Gene3D" id="3.40.50.20">
    <property type="match status" value="1"/>
</dbReference>
<keyword evidence="1 4" id="KW-0547">Nucleotide-binding</keyword>
<protein>
    <recommendedName>
        <fullName evidence="4 5">N5-carboxyaminoimidazole ribonucleotide synthase</fullName>
        <shortName evidence="4 5">N5-CAIR synthase</shortName>
        <ecNumber evidence="4 5">6.3.4.18</ecNumber>
    </recommendedName>
    <alternativeName>
        <fullName evidence="4 5">5-(carboxyamino)imidazole ribonucleotide synthetase</fullName>
    </alternativeName>
</protein>
<feature type="binding site" evidence="4">
    <location>
        <begin position="264"/>
        <end position="265"/>
    </location>
    <ligand>
        <name>ATP</name>
        <dbReference type="ChEBI" id="CHEBI:30616"/>
    </ligand>
</feature>
<dbReference type="SUPFAM" id="SSF52440">
    <property type="entry name" value="PreATP-grasp domain"/>
    <property type="match status" value="1"/>
</dbReference>
<dbReference type="EMBL" id="BAABFN010000002">
    <property type="protein sequence ID" value="GAA4308359.1"/>
    <property type="molecule type" value="Genomic_DNA"/>
</dbReference>
<comment type="pathway">
    <text evidence="4 5">Purine metabolism; IMP biosynthesis via de novo pathway; 5-amino-1-(5-phospho-D-ribosyl)imidazole-4-carboxylate from 5-amino-1-(5-phospho-D-ribosyl)imidazole (N5-CAIR route): step 1/2.</text>
</comment>
<dbReference type="NCBIfam" id="TIGR01161">
    <property type="entry name" value="purK"/>
    <property type="match status" value="1"/>
</dbReference>
<evidence type="ECO:0000256" key="1">
    <source>
        <dbReference type="ARBA" id="ARBA00022741"/>
    </source>
</evidence>
<feature type="domain" description="ATP-grasp" evidence="6">
    <location>
        <begin position="112"/>
        <end position="294"/>
    </location>
</feature>
<dbReference type="InterPro" id="IPR013815">
    <property type="entry name" value="ATP_grasp_subdomain_1"/>
</dbReference>
<feature type="binding site" evidence="4">
    <location>
        <begin position="177"/>
        <end position="180"/>
    </location>
    <ligand>
        <name>ATP</name>
        <dbReference type="ChEBI" id="CHEBI:30616"/>
    </ligand>
</feature>
<dbReference type="InterPro" id="IPR054350">
    <property type="entry name" value="PurT/PurK_preATP-grasp"/>
</dbReference>
<dbReference type="InterPro" id="IPR040686">
    <property type="entry name" value="PurK_C"/>
</dbReference>
<dbReference type="InterPro" id="IPR016185">
    <property type="entry name" value="PreATP-grasp_dom_sf"/>
</dbReference>
<feature type="binding site" evidence="4">
    <location>
        <position position="146"/>
    </location>
    <ligand>
        <name>ATP</name>
        <dbReference type="ChEBI" id="CHEBI:30616"/>
    </ligand>
</feature>
<comment type="function">
    <text evidence="5">Catalyzes the ATP-dependent conversion of 5-aminoimidazole ribonucleotide (AIR) and HCO(3)- to N5-carboxyaminoimidazole ribonucleotide (N5-CAIR).</text>
</comment>